<evidence type="ECO:0000256" key="1">
    <source>
        <dbReference type="SAM" id="MobiDB-lite"/>
    </source>
</evidence>
<evidence type="ECO:0000313" key="4">
    <source>
        <dbReference type="Proteomes" id="UP001551584"/>
    </source>
</evidence>
<dbReference type="InterPro" id="IPR004360">
    <property type="entry name" value="Glyas_Fos-R_dOase_dom"/>
</dbReference>
<dbReference type="PANTHER" id="PTHR33993">
    <property type="entry name" value="GLYOXALASE-RELATED"/>
    <property type="match status" value="1"/>
</dbReference>
<dbReference type="InterPro" id="IPR029068">
    <property type="entry name" value="Glyas_Bleomycin-R_OHBP_Dase"/>
</dbReference>
<keyword evidence="4" id="KW-1185">Reference proteome</keyword>
<dbReference type="InterPro" id="IPR052164">
    <property type="entry name" value="Anthracycline_SecMetBiosynth"/>
</dbReference>
<protein>
    <submittedName>
        <fullName evidence="3">VOC family protein</fullName>
    </submittedName>
</protein>
<accession>A0ABV3EV42</accession>
<evidence type="ECO:0000313" key="3">
    <source>
        <dbReference type="EMBL" id="MEU9580095.1"/>
    </source>
</evidence>
<organism evidence="3 4">
    <name type="scientific">Streptomyces chilikensis</name>
    <dbReference type="NCBI Taxonomy" id="1194079"/>
    <lineage>
        <taxon>Bacteria</taxon>
        <taxon>Bacillati</taxon>
        <taxon>Actinomycetota</taxon>
        <taxon>Actinomycetes</taxon>
        <taxon>Kitasatosporales</taxon>
        <taxon>Streptomycetaceae</taxon>
        <taxon>Streptomyces</taxon>
    </lineage>
</organism>
<feature type="domain" description="VOC" evidence="2">
    <location>
        <begin position="146"/>
        <end position="262"/>
    </location>
</feature>
<sequence length="265" mass="28030">MTETTRVAGPGNAPGAPGTPGWVTLVAPRPERLKGFYEQLLGWEFRPGPPRLGMNLRAFAGDRPVAAIGQVPPHRASRAASWTPFLLSADLDLASMAVGACGGTIGVGPLNDREGGRLAIGADPSGAVFGIRSAAPFDGPGDGPGVPVWHELLTYEPHRIAPFYQRVFGFASEREVNPEGAERAVLHAGGRPIASIRGLGRGETFDRGPHWVTWFQVEDVDAAALRAVDLGGRISEAPHEGPYGRTVTVVDPEGTPLGLMIRRRG</sequence>
<proteinExistence type="predicted"/>
<evidence type="ECO:0000259" key="2">
    <source>
        <dbReference type="PROSITE" id="PS51819"/>
    </source>
</evidence>
<dbReference type="Proteomes" id="UP001551584">
    <property type="component" value="Unassembled WGS sequence"/>
</dbReference>
<comment type="caution">
    <text evidence="3">The sequence shown here is derived from an EMBL/GenBank/DDBJ whole genome shotgun (WGS) entry which is preliminary data.</text>
</comment>
<feature type="region of interest" description="Disordered" evidence="1">
    <location>
        <begin position="1"/>
        <end position="23"/>
    </location>
</feature>
<dbReference type="InterPro" id="IPR037523">
    <property type="entry name" value="VOC_core"/>
</dbReference>
<dbReference type="SUPFAM" id="SSF54593">
    <property type="entry name" value="Glyoxalase/Bleomycin resistance protein/Dihydroxybiphenyl dioxygenase"/>
    <property type="match status" value="2"/>
</dbReference>
<dbReference type="CDD" id="cd07247">
    <property type="entry name" value="SgaA_N_like"/>
    <property type="match status" value="2"/>
</dbReference>
<dbReference type="PROSITE" id="PS51819">
    <property type="entry name" value="VOC"/>
    <property type="match status" value="2"/>
</dbReference>
<dbReference type="PANTHER" id="PTHR33993:SF14">
    <property type="entry name" value="GB|AAF24581.1"/>
    <property type="match status" value="1"/>
</dbReference>
<name>A0ABV3EV42_9ACTN</name>
<reference evidence="3 4" key="1">
    <citation type="submission" date="2024-06" db="EMBL/GenBank/DDBJ databases">
        <title>The Natural Products Discovery Center: Release of the First 8490 Sequenced Strains for Exploring Actinobacteria Biosynthetic Diversity.</title>
        <authorList>
            <person name="Kalkreuter E."/>
            <person name="Kautsar S.A."/>
            <person name="Yang D."/>
            <person name="Bader C.D."/>
            <person name="Teijaro C.N."/>
            <person name="Fluegel L."/>
            <person name="Davis C.M."/>
            <person name="Simpson J.R."/>
            <person name="Lauterbach L."/>
            <person name="Steele A.D."/>
            <person name="Gui C."/>
            <person name="Meng S."/>
            <person name="Li G."/>
            <person name="Viehrig K."/>
            <person name="Ye F."/>
            <person name="Su P."/>
            <person name="Kiefer A.F."/>
            <person name="Nichols A."/>
            <person name="Cepeda A.J."/>
            <person name="Yan W."/>
            <person name="Fan B."/>
            <person name="Jiang Y."/>
            <person name="Adhikari A."/>
            <person name="Zheng C.-J."/>
            <person name="Schuster L."/>
            <person name="Cowan T.M."/>
            <person name="Smanski M.J."/>
            <person name="Chevrette M.G."/>
            <person name="De Carvalho L.P.S."/>
            <person name="Shen B."/>
        </authorList>
    </citation>
    <scope>NUCLEOTIDE SEQUENCE [LARGE SCALE GENOMIC DNA]</scope>
    <source>
        <strain evidence="3 4">NPDC048117</strain>
    </source>
</reference>
<feature type="domain" description="VOC" evidence="2">
    <location>
        <begin position="19"/>
        <end position="134"/>
    </location>
</feature>
<feature type="compositionally biased region" description="Low complexity" evidence="1">
    <location>
        <begin position="8"/>
        <end position="21"/>
    </location>
</feature>
<dbReference type="EMBL" id="JBEZNA010000065">
    <property type="protein sequence ID" value="MEU9580095.1"/>
    <property type="molecule type" value="Genomic_DNA"/>
</dbReference>
<dbReference type="RefSeq" id="WP_240957188.1">
    <property type="nucleotide sequence ID" value="NZ_JBEZNA010000065.1"/>
</dbReference>
<gene>
    <name evidence="3" type="ORF">AB0D95_22980</name>
</gene>
<dbReference type="Gene3D" id="3.10.180.10">
    <property type="entry name" value="2,3-Dihydroxybiphenyl 1,2-Dioxygenase, domain 1"/>
    <property type="match status" value="2"/>
</dbReference>
<dbReference type="Pfam" id="PF00903">
    <property type="entry name" value="Glyoxalase"/>
    <property type="match status" value="1"/>
</dbReference>